<proteinExistence type="predicted"/>
<dbReference type="PRINTS" id="PR00420">
    <property type="entry name" value="RNGMNOXGNASE"/>
</dbReference>
<dbReference type="InterPro" id="IPR002938">
    <property type="entry name" value="FAD-bd"/>
</dbReference>
<reference evidence="4 5" key="1">
    <citation type="journal article" date="2019" name="Sci. Rep.">
        <title>Sulfobacillus thermotolerans: new insights into resistance and metabolic capacities of acidophilic chemolithotrophs.</title>
        <authorList>
            <person name="Panyushkina A.E."/>
            <person name="Babenko V.V."/>
            <person name="Nikitina A.S."/>
            <person name="Selezneva O.V."/>
            <person name="Tsaplina I.A."/>
            <person name="Letarova M.A."/>
            <person name="Kostryukova E.S."/>
            <person name="Letarov A.V."/>
        </authorList>
    </citation>
    <scope>NUCLEOTIDE SEQUENCE [LARGE SCALE GENOMIC DNA]</scope>
    <source>
        <strain evidence="4 5">Kr1</strain>
    </source>
</reference>
<evidence type="ECO:0000256" key="1">
    <source>
        <dbReference type="ARBA" id="ARBA00023002"/>
    </source>
</evidence>
<keyword evidence="1" id="KW-0560">Oxidoreductase</keyword>
<dbReference type="Gene3D" id="3.30.70.2450">
    <property type="match status" value="1"/>
</dbReference>
<accession>A0ABN5H1C5</accession>
<dbReference type="InterPro" id="IPR050631">
    <property type="entry name" value="PheA/TfdB_FAD_monoxygenase"/>
</dbReference>
<dbReference type="Pfam" id="PF01494">
    <property type="entry name" value="FAD_binding_3"/>
    <property type="match status" value="1"/>
</dbReference>
<dbReference type="PANTHER" id="PTHR43476:SF4">
    <property type="entry name" value="BLR0106 PROTEIN"/>
    <property type="match status" value="1"/>
</dbReference>
<keyword evidence="2" id="KW-0520">NAD</keyword>
<evidence type="ECO:0000313" key="4">
    <source>
        <dbReference type="EMBL" id="AUW94157.1"/>
    </source>
</evidence>
<dbReference type="GO" id="GO:0004497">
    <property type="term" value="F:monooxygenase activity"/>
    <property type="evidence" value="ECO:0007669"/>
    <property type="project" value="UniProtKB-KW"/>
</dbReference>
<evidence type="ECO:0000256" key="2">
    <source>
        <dbReference type="ARBA" id="ARBA00023027"/>
    </source>
</evidence>
<dbReference type="Proteomes" id="UP000325292">
    <property type="component" value="Chromosome"/>
</dbReference>
<dbReference type="SUPFAM" id="SSF51905">
    <property type="entry name" value="FAD/NAD(P)-binding domain"/>
    <property type="match status" value="1"/>
</dbReference>
<keyword evidence="4" id="KW-0503">Monooxygenase</keyword>
<keyword evidence="5" id="KW-1185">Reference proteome</keyword>
<dbReference type="EMBL" id="CP019454">
    <property type="protein sequence ID" value="AUW94157.1"/>
    <property type="molecule type" value="Genomic_DNA"/>
</dbReference>
<sequence length="412" mass="45003">MLGGQPVSLQDIAFPAIVVGAGPVGMTAALALRHENIPVMVLEAESQDRLRPGSRAIFLHKATLQLLEDIAPSLGKTMAQHGVVWPVKRTWFEGQEVYTKTYPSPSPDTLPPFTSLPQVQIEQFLYQACLEQGVEFVWSSPVETLQIEPTGVVVKTRNGHTYTTSYVIGADGAHSTVRHAAHIDMEGTRSANTFIVVDVSEDPDDPLPLERVFHYNHPQMDGRNVLFVPFAGGWRIDLQLKDSDVVEDFAGLDAVRRWLPLVMDKKYADRITWVSTYQFLQVVANSFTDSLYRVLLVGEAAHLFAPFGARGFNSGVPDAVTAAQAIHQALNAKSSSAAQEAIAHFAEQRHHAAIYNRNAAGIALEHIQGASSGMQAKRYVAAALSPAWPALGRWLDEGPYGPRSGPSATTKY</sequence>
<gene>
    <name evidence="4" type="ORF">BXT84_09485</name>
</gene>
<evidence type="ECO:0000259" key="3">
    <source>
        <dbReference type="Pfam" id="PF01494"/>
    </source>
</evidence>
<feature type="domain" description="FAD-binding" evidence="3">
    <location>
        <begin position="15"/>
        <end position="336"/>
    </location>
</feature>
<dbReference type="InterPro" id="IPR036188">
    <property type="entry name" value="FAD/NAD-bd_sf"/>
</dbReference>
<name>A0ABN5H1C5_9FIRM</name>
<protein>
    <submittedName>
        <fullName evidence="4">Monooxygenase</fullName>
    </submittedName>
</protein>
<dbReference type="Gene3D" id="3.50.50.60">
    <property type="entry name" value="FAD/NAD(P)-binding domain"/>
    <property type="match status" value="1"/>
</dbReference>
<evidence type="ECO:0000313" key="5">
    <source>
        <dbReference type="Proteomes" id="UP000325292"/>
    </source>
</evidence>
<dbReference type="PANTHER" id="PTHR43476">
    <property type="entry name" value="3-(3-HYDROXY-PHENYL)PROPIONATE/3-HYDROXYCINNAMIC ACID HYDROXYLASE"/>
    <property type="match status" value="1"/>
</dbReference>
<organism evidence="4 5">
    <name type="scientific">Sulfobacillus thermotolerans</name>
    <dbReference type="NCBI Taxonomy" id="338644"/>
    <lineage>
        <taxon>Bacteria</taxon>
        <taxon>Bacillati</taxon>
        <taxon>Bacillota</taxon>
        <taxon>Clostridia</taxon>
        <taxon>Eubacteriales</taxon>
        <taxon>Clostridiales Family XVII. Incertae Sedis</taxon>
        <taxon>Sulfobacillus</taxon>
    </lineage>
</organism>